<reference evidence="6" key="1">
    <citation type="submission" date="2019-12" db="EMBL/GenBank/DDBJ databases">
        <title>Comparative genomics gives insights into the taxonomy of the Azoarcus-Aromatoleum group and reveals separate origins of nif in the plant-associated Azoarcus and non-plant-associated Aromatoleum sub-groups.</title>
        <authorList>
            <person name="Lafos M."/>
            <person name="Maluk M."/>
            <person name="Batista M."/>
            <person name="Junghare M."/>
            <person name="Carmona M."/>
            <person name="Faoro H."/>
            <person name="Cruz L.M."/>
            <person name="Battistoni F."/>
            <person name="De Souza E."/>
            <person name="Pedrosa F."/>
            <person name="Chen W.-M."/>
            <person name="Poole P.S."/>
            <person name="Dixon R.A."/>
            <person name="James E.K."/>
        </authorList>
    </citation>
    <scope>NUCLEOTIDE SEQUENCE</scope>
    <source>
        <strain evidence="6">U120</strain>
    </source>
</reference>
<name>A0ABX1N3P5_9RHOO</name>
<comment type="similarity">
    <text evidence="1">Belongs to the type-I restriction system S methylase family.</text>
</comment>
<dbReference type="InterPro" id="IPR044946">
    <property type="entry name" value="Restrct_endonuc_typeI_TRD_sf"/>
</dbReference>
<dbReference type="PANTHER" id="PTHR43140">
    <property type="entry name" value="TYPE-1 RESTRICTION ENZYME ECOKI SPECIFICITY PROTEIN"/>
    <property type="match status" value="1"/>
</dbReference>
<comment type="caution">
    <text evidence="6">The sequence shown here is derived from an EMBL/GenBank/DDBJ whole genome shotgun (WGS) entry which is preliminary data.</text>
</comment>
<keyword evidence="7" id="KW-1185">Reference proteome</keyword>
<dbReference type="Proteomes" id="UP000601990">
    <property type="component" value="Unassembled WGS sequence"/>
</dbReference>
<evidence type="ECO:0000256" key="1">
    <source>
        <dbReference type="ARBA" id="ARBA00010923"/>
    </source>
</evidence>
<dbReference type="InterPro" id="IPR000055">
    <property type="entry name" value="Restrct_endonuc_typeI_TRD"/>
</dbReference>
<feature type="coiled-coil region" evidence="4">
    <location>
        <begin position="150"/>
        <end position="180"/>
    </location>
</feature>
<keyword evidence="2" id="KW-0680">Restriction system</keyword>
<evidence type="ECO:0000256" key="2">
    <source>
        <dbReference type="ARBA" id="ARBA00022747"/>
    </source>
</evidence>
<protein>
    <submittedName>
        <fullName evidence="6">Restriction endonuclease subunit S</fullName>
    </submittedName>
</protein>
<evidence type="ECO:0000256" key="3">
    <source>
        <dbReference type="ARBA" id="ARBA00023125"/>
    </source>
</evidence>
<keyword evidence="6" id="KW-0540">Nuclease</keyword>
<dbReference type="PANTHER" id="PTHR43140:SF1">
    <property type="entry name" value="TYPE I RESTRICTION ENZYME ECOKI SPECIFICITY SUBUNIT"/>
    <property type="match status" value="1"/>
</dbReference>
<organism evidence="6 7">
    <name type="scientific">Aromatoleum buckelii</name>
    <dbReference type="NCBI Taxonomy" id="200254"/>
    <lineage>
        <taxon>Bacteria</taxon>
        <taxon>Pseudomonadati</taxon>
        <taxon>Pseudomonadota</taxon>
        <taxon>Betaproteobacteria</taxon>
        <taxon>Rhodocyclales</taxon>
        <taxon>Rhodocyclaceae</taxon>
        <taxon>Aromatoleum</taxon>
    </lineage>
</organism>
<dbReference type="SUPFAM" id="SSF116734">
    <property type="entry name" value="DNA methylase specificity domain"/>
    <property type="match status" value="2"/>
</dbReference>
<accession>A0ABX1N3P5</accession>
<keyword evidence="3" id="KW-0238">DNA-binding</keyword>
<dbReference type="EMBL" id="WTVH01000020">
    <property type="protein sequence ID" value="NMF93881.1"/>
    <property type="molecule type" value="Genomic_DNA"/>
</dbReference>
<dbReference type="Gene3D" id="3.90.220.20">
    <property type="entry name" value="DNA methylase specificity domains"/>
    <property type="match status" value="2"/>
</dbReference>
<gene>
    <name evidence="6" type="ORF">GO608_11135</name>
</gene>
<feature type="domain" description="Type I restriction modification DNA specificity" evidence="5">
    <location>
        <begin position="2"/>
        <end position="174"/>
    </location>
</feature>
<evidence type="ECO:0000256" key="4">
    <source>
        <dbReference type="SAM" id="Coils"/>
    </source>
</evidence>
<dbReference type="RefSeq" id="WP_169199135.1">
    <property type="nucleotide sequence ID" value="NZ_WTVH02000007.1"/>
</dbReference>
<proteinExistence type="inferred from homology"/>
<dbReference type="GO" id="GO:0004519">
    <property type="term" value="F:endonuclease activity"/>
    <property type="evidence" value="ECO:0007669"/>
    <property type="project" value="UniProtKB-KW"/>
</dbReference>
<keyword evidence="6" id="KW-0378">Hydrolase</keyword>
<keyword evidence="6" id="KW-0255">Endonuclease</keyword>
<keyword evidence="4" id="KW-0175">Coiled coil</keyword>
<sequence>MKAWPKVALGDIAPIVRRPVKIRHDAAYPELGIRSFGRGTFHKPALSGADVGSKRLFRIEPGDLLFSNVFAWEGAIAVAVPADAGRFGSHRFITCVVDPARANATFLKLYLTASPDGREQVLKASPGGAGRNRTLGVEKLGRIRVPLPPLAEQQALVARLEALAEKTRQVEAHLAAVERDAERLVRAYIFHPPGEHPTKRPMSELLSQRQPDVTVDGTVQYRFAGVYSFGRGVFPSVVKAGCEFAYERLSTVRTGDFTYPKLMAWEGALGVVPPECDGMVVSPEFPVFSVNTEEILPELLDIYFRTPEVWPALAELSGGTNVRRRRLQPSAFLSYEMPVPSMETQLKLREAYRRTQALKAKHSAIREANAALVPATLERVFSSAEPSASEDYRPSLGPVHSSRFVFPSGILDVDHGSTNVE</sequence>
<dbReference type="Pfam" id="PF01420">
    <property type="entry name" value="Methylase_S"/>
    <property type="match status" value="1"/>
</dbReference>
<dbReference type="InterPro" id="IPR051212">
    <property type="entry name" value="Type-I_RE_S_subunit"/>
</dbReference>
<evidence type="ECO:0000259" key="5">
    <source>
        <dbReference type="Pfam" id="PF01420"/>
    </source>
</evidence>
<evidence type="ECO:0000313" key="6">
    <source>
        <dbReference type="EMBL" id="NMF93881.1"/>
    </source>
</evidence>
<evidence type="ECO:0000313" key="7">
    <source>
        <dbReference type="Proteomes" id="UP000601990"/>
    </source>
</evidence>